<dbReference type="InParanoid" id="D4H3G6"/>
<dbReference type="PaxDb" id="522772-Dacet_0452"/>
<dbReference type="AlphaFoldDB" id="D4H3G6"/>
<organism evidence="2 3">
    <name type="scientific">Denitrovibrio acetiphilus (strain DSM 12809 / NBRC 114555 / N2460)</name>
    <dbReference type="NCBI Taxonomy" id="522772"/>
    <lineage>
        <taxon>Bacteria</taxon>
        <taxon>Pseudomonadati</taxon>
        <taxon>Deferribacterota</taxon>
        <taxon>Deferribacteres</taxon>
        <taxon>Deferribacterales</taxon>
        <taxon>Geovibrionaceae</taxon>
        <taxon>Denitrovibrio</taxon>
    </lineage>
</organism>
<proteinExistence type="predicted"/>
<dbReference type="OrthoDB" id="5516677at2"/>
<keyword evidence="2" id="KW-0966">Cell projection</keyword>
<evidence type="ECO:0000256" key="1">
    <source>
        <dbReference type="SAM" id="MobiDB-lite"/>
    </source>
</evidence>
<feature type="region of interest" description="Disordered" evidence="1">
    <location>
        <begin position="1"/>
        <end position="51"/>
    </location>
</feature>
<protein>
    <submittedName>
        <fullName evidence="2">Flagellar protein FlaG protein</fullName>
    </submittedName>
</protein>
<feature type="compositionally biased region" description="Polar residues" evidence="1">
    <location>
        <begin position="17"/>
        <end position="32"/>
    </location>
</feature>
<gene>
    <name evidence="2" type="ordered locus">Dacet_0452</name>
</gene>
<keyword evidence="3" id="KW-1185">Reference proteome</keyword>
<dbReference type="PANTHER" id="PTHR37166">
    <property type="entry name" value="PROTEIN FLAG"/>
    <property type="match status" value="1"/>
</dbReference>
<dbReference type="Pfam" id="PF03646">
    <property type="entry name" value="FlaG"/>
    <property type="match status" value="1"/>
</dbReference>
<dbReference type="HOGENOM" id="CLU_120910_6_2_0"/>
<keyword evidence="2" id="KW-0969">Cilium</keyword>
<dbReference type="InterPro" id="IPR005186">
    <property type="entry name" value="FlaG"/>
</dbReference>
<dbReference type="RefSeq" id="WP_013009794.1">
    <property type="nucleotide sequence ID" value="NC_013943.1"/>
</dbReference>
<feature type="compositionally biased region" description="Low complexity" evidence="1">
    <location>
        <begin position="1"/>
        <end position="16"/>
    </location>
</feature>
<dbReference type="Proteomes" id="UP000002012">
    <property type="component" value="Chromosome"/>
</dbReference>
<name>D4H3G6_DENA2</name>
<evidence type="ECO:0000313" key="3">
    <source>
        <dbReference type="Proteomes" id="UP000002012"/>
    </source>
</evidence>
<feature type="compositionally biased region" description="Basic and acidic residues" evidence="1">
    <location>
        <begin position="33"/>
        <end position="50"/>
    </location>
</feature>
<keyword evidence="2" id="KW-0282">Flagellum</keyword>
<dbReference type="EMBL" id="CP001968">
    <property type="protein sequence ID" value="ADD67250.1"/>
    <property type="molecule type" value="Genomic_DNA"/>
</dbReference>
<accession>D4H3G6</accession>
<dbReference type="KEGG" id="dap:Dacet_0452"/>
<dbReference type="PANTHER" id="PTHR37166:SF1">
    <property type="entry name" value="PROTEIN FLAG"/>
    <property type="match status" value="1"/>
</dbReference>
<dbReference type="SUPFAM" id="SSF160214">
    <property type="entry name" value="FlaG-like"/>
    <property type="match status" value="1"/>
</dbReference>
<dbReference type="STRING" id="522772.Dacet_0452"/>
<dbReference type="Gene3D" id="3.30.160.170">
    <property type="entry name" value="FlaG-like"/>
    <property type="match status" value="1"/>
</dbReference>
<sequence>MYETTSVTSVINSNNSGASQGNETLRTQSVNEGSRDAAKQPEKEEVKPEQLEASVKELNSALQSLNVRREFTIEEDINEVVVKIIDSDDKKVIRQIPNEEAVRLSRNIKEMVGLLYDSTS</sequence>
<reference evidence="2 3" key="1">
    <citation type="journal article" date="2010" name="Stand. Genomic Sci.">
        <title>Complete genome sequence of Denitrovibrio acetiphilus type strain (N2460).</title>
        <authorList>
            <person name="Kiss H."/>
            <person name="Lang E."/>
            <person name="Lapidus A."/>
            <person name="Copeland A."/>
            <person name="Nolan M."/>
            <person name="Glavina Del Rio T."/>
            <person name="Chen F."/>
            <person name="Lucas S."/>
            <person name="Tice H."/>
            <person name="Cheng J.F."/>
            <person name="Han C."/>
            <person name="Goodwin L."/>
            <person name="Pitluck S."/>
            <person name="Liolios K."/>
            <person name="Pati A."/>
            <person name="Ivanova N."/>
            <person name="Mavromatis K."/>
            <person name="Chen A."/>
            <person name="Palaniappan K."/>
            <person name="Land M."/>
            <person name="Hauser L."/>
            <person name="Chang Y.J."/>
            <person name="Jeffries C.D."/>
            <person name="Detter J.C."/>
            <person name="Brettin T."/>
            <person name="Spring S."/>
            <person name="Rohde M."/>
            <person name="Goker M."/>
            <person name="Woyke T."/>
            <person name="Bristow J."/>
            <person name="Eisen J.A."/>
            <person name="Markowitz V."/>
            <person name="Hugenholtz P."/>
            <person name="Kyrpides N.C."/>
            <person name="Klenk H.P."/>
        </authorList>
    </citation>
    <scope>NUCLEOTIDE SEQUENCE [LARGE SCALE GENOMIC DNA]</scope>
    <source>
        <strain evidence="3">DSM 12809 / NBRC 114555 / N2460</strain>
    </source>
</reference>
<evidence type="ECO:0000313" key="2">
    <source>
        <dbReference type="EMBL" id="ADD67250.1"/>
    </source>
</evidence>
<dbReference type="InterPro" id="IPR035924">
    <property type="entry name" value="FlaG-like_sf"/>
</dbReference>
<dbReference type="eggNOG" id="COG1334">
    <property type="taxonomic scope" value="Bacteria"/>
</dbReference>